<keyword evidence="2" id="KW-0813">Transport</keyword>
<keyword evidence="7" id="KW-1185">Reference proteome</keyword>
<sequence>MNHIIDMRDLNITSSEGPILRGVTLTVSPGECVALTGPSGSGKSTIALATLGHISPGLHVSAGSLLVRGENVLPAPPRWLRGETIGYVPQDPGPALNPYARVSATLLGAMRFRPSRRGQREAVALLLDKVGMSAQLAKRYPHELSGGQQQRVLIAAALAAEPAVLVLDEPLTALDPASQRGILDLLRRVRDSGVAMLLISHDHTAVDAIADRRYHVSAGRVIVGAGPQPRSVLTPNRSMVRRPEALTVSEVSAAHRRDEPLFTRQSLVIRQGESIALIGRSGSGKSTFARCLAGLHIPVDGVLSLSDGSPVPWRVQDRSKLQKAAVQLVSQSPAEALHPQQSVRTALARPFWTLHGVRASEEQLARLLEAVALPDSVIHRLPGELSGGQRQRVVLARALAARPRVLVCDEVTAALDADTQAAILALIAELQSRENMAVVHITHDEAVASHAHRTLSLTDGAFVELPRLRARLAYAGRNSS</sequence>
<evidence type="ECO:0000259" key="5">
    <source>
        <dbReference type="PROSITE" id="PS50893"/>
    </source>
</evidence>
<dbReference type="PANTHER" id="PTHR43776">
    <property type="entry name" value="TRANSPORT ATP-BINDING PROTEIN"/>
    <property type="match status" value="1"/>
</dbReference>
<dbReference type="EMBL" id="JACHWS010000001">
    <property type="protein sequence ID" value="MBB3037029.1"/>
    <property type="molecule type" value="Genomic_DNA"/>
</dbReference>
<evidence type="ECO:0000256" key="3">
    <source>
        <dbReference type="ARBA" id="ARBA00022741"/>
    </source>
</evidence>
<dbReference type="SMART" id="SM00382">
    <property type="entry name" value="AAA"/>
    <property type="match status" value="2"/>
</dbReference>
<comment type="caution">
    <text evidence="6">The sequence shown here is derived from an EMBL/GenBank/DDBJ whole genome shotgun (WGS) entry which is preliminary data.</text>
</comment>
<evidence type="ECO:0000256" key="4">
    <source>
        <dbReference type="ARBA" id="ARBA00022840"/>
    </source>
</evidence>
<comment type="similarity">
    <text evidence="1">Belongs to the ABC transporter superfamily.</text>
</comment>
<dbReference type="GO" id="GO:0016887">
    <property type="term" value="F:ATP hydrolysis activity"/>
    <property type="evidence" value="ECO:0007669"/>
    <property type="project" value="InterPro"/>
</dbReference>
<dbReference type="InterPro" id="IPR017871">
    <property type="entry name" value="ABC_transporter-like_CS"/>
</dbReference>
<organism evidence="6 7">
    <name type="scientific">Hoyosella altamirensis</name>
    <dbReference type="NCBI Taxonomy" id="616997"/>
    <lineage>
        <taxon>Bacteria</taxon>
        <taxon>Bacillati</taxon>
        <taxon>Actinomycetota</taxon>
        <taxon>Actinomycetes</taxon>
        <taxon>Mycobacteriales</taxon>
        <taxon>Hoyosellaceae</taxon>
        <taxon>Hoyosella</taxon>
    </lineage>
</organism>
<dbReference type="AlphaFoldDB" id="A0A839RL59"/>
<dbReference type="InterPro" id="IPR003439">
    <property type="entry name" value="ABC_transporter-like_ATP-bd"/>
</dbReference>
<name>A0A839RL59_9ACTN</name>
<feature type="domain" description="ABC transporter" evidence="5">
    <location>
        <begin position="246"/>
        <end position="480"/>
    </location>
</feature>
<dbReference type="SUPFAM" id="SSF52540">
    <property type="entry name" value="P-loop containing nucleoside triphosphate hydrolases"/>
    <property type="match status" value="2"/>
</dbReference>
<dbReference type="GO" id="GO:0055085">
    <property type="term" value="P:transmembrane transport"/>
    <property type="evidence" value="ECO:0007669"/>
    <property type="project" value="UniProtKB-ARBA"/>
</dbReference>
<proteinExistence type="inferred from homology"/>
<dbReference type="Gene3D" id="3.40.50.300">
    <property type="entry name" value="P-loop containing nucleotide triphosphate hydrolases"/>
    <property type="match status" value="2"/>
</dbReference>
<accession>A0A839RL59</accession>
<evidence type="ECO:0000256" key="1">
    <source>
        <dbReference type="ARBA" id="ARBA00005417"/>
    </source>
</evidence>
<evidence type="ECO:0000256" key="2">
    <source>
        <dbReference type="ARBA" id="ARBA00022448"/>
    </source>
</evidence>
<dbReference type="InterPro" id="IPR027417">
    <property type="entry name" value="P-loop_NTPase"/>
</dbReference>
<feature type="domain" description="ABC transporter" evidence="5">
    <location>
        <begin position="5"/>
        <end position="243"/>
    </location>
</feature>
<dbReference type="InterPro" id="IPR050319">
    <property type="entry name" value="ABC_transp_ATP-bind"/>
</dbReference>
<dbReference type="PANTHER" id="PTHR43776:SF7">
    <property type="entry name" value="D,D-DIPEPTIDE TRANSPORT ATP-BINDING PROTEIN DDPF-RELATED"/>
    <property type="match status" value="1"/>
</dbReference>
<dbReference type="InterPro" id="IPR003593">
    <property type="entry name" value="AAA+_ATPase"/>
</dbReference>
<gene>
    <name evidence="6" type="ORF">FHU29_001463</name>
</gene>
<dbReference type="GO" id="GO:0005524">
    <property type="term" value="F:ATP binding"/>
    <property type="evidence" value="ECO:0007669"/>
    <property type="project" value="UniProtKB-KW"/>
</dbReference>
<dbReference type="PROSITE" id="PS50893">
    <property type="entry name" value="ABC_TRANSPORTER_2"/>
    <property type="match status" value="2"/>
</dbReference>
<dbReference type="Proteomes" id="UP000567922">
    <property type="component" value="Unassembled WGS sequence"/>
</dbReference>
<evidence type="ECO:0000313" key="7">
    <source>
        <dbReference type="Proteomes" id="UP000567922"/>
    </source>
</evidence>
<evidence type="ECO:0000313" key="6">
    <source>
        <dbReference type="EMBL" id="MBB3037029.1"/>
    </source>
</evidence>
<keyword evidence="3" id="KW-0547">Nucleotide-binding</keyword>
<protein>
    <submittedName>
        <fullName evidence="6">Peptide/nickel transport system ATP-binding protein</fullName>
    </submittedName>
</protein>
<dbReference type="PROSITE" id="PS00211">
    <property type="entry name" value="ABC_TRANSPORTER_1"/>
    <property type="match status" value="2"/>
</dbReference>
<dbReference type="RefSeq" id="WP_064442151.1">
    <property type="nucleotide sequence ID" value="NZ_BDDI01000020.1"/>
</dbReference>
<keyword evidence="4 6" id="KW-0067">ATP-binding</keyword>
<reference evidence="6 7" key="1">
    <citation type="submission" date="2020-08" db="EMBL/GenBank/DDBJ databases">
        <title>Sequencing the genomes of 1000 actinobacteria strains.</title>
        <authorList>
            <person name="Klenk H.-P."/>
        </authorList>
    </citation>
    <scope>NUCLEOTIDE SEQUENCE [LARGE SCALE GENOMIC DNA]</scope>
    <source>
        <strain evidence="6 7">DSM 45258</strain>
    </source>
</reference>
<dbReference type="Pfam" id="PF00005">
    <property type="entry name" value="ABC_tran"/>
    <property type="match status" value="2"/>
</dbReference>